<dbReference type="SMART" id="SM00091">
    <property type="entry name" value="PAS"/>
    <property type="match status" value="1"/>
</dbReference>
<dbReference type="SUPFAM" id="SSF55785">
    <property type="entry name" value="PYP-like sensor domain (PAS domain)"/>
    <property type="match status" value="1"/>
</dbReference>
<dbReference type="Pfam" id="PF14827">
    <property type="entry name" value="dCache_3"/>
    <property type="match status" value="1"/>
</dbReference>
<dbReference type="PANTHER" id="PTHR44757:SF2">
    <property type="entry name" value="BIOFILM ARCHITECTURE MAINTENANCE PROTEIN MBAA"/>
    <property type="match status" value="1"/>
</dbReference>
<dbReference type="PATRIC" id="fig|271065.3.peg.2072"/>
<dbReference type="NCBIfam" id="TIGR00254">
    <property type="entry name" value="GGDEF"/>
    <property type="match status" value="1"/>
</dbReference>
<keyword evidence="7" id="KW-1185">Reference proteome</keyword>
<dbReference type="KEGG" id="mah:MEALZ_2015"/>
<dbReference type="SUPFAM" id="SSF141868">
    <property type="entry name" value="EAL domain-like"/>
    <property type="match status" value="1"/>
</dbReference>
<name>G4T3H9_META2</name>
<dbReference type="InterPro" id="IPR043128">
    <property type="entry name" value="Rev_trsase/Diguanyl_cyclase"/>
</dbReference>
<dbReference type="InterPro" id="IPR013767">
    <property type="entry name" value="PAS_fold"/>
</dbReference>
<dbReference type="CDD" id="cd01948">
    <property type="entry name" value="EAL"/>
    <property type="match status" value="1"/>
</dbReference>
<keyword evidence="2" id="KW-0812">Transmembrane</keyword>
<dbReference type="Gene3D" id="3.20.20.450">
    <property type="entry name" value="EAL domain"/>
    <property type="match status" value="1"/>
</dbReference>
<feature type="domain" description="PAS" evidence="3">
    <location>
        <begin position="397"/>
        <end position="468"/>
    </location>
</feature>
<dbReference type="InterPro" id="IPR000014">
    <property type="entry name" value="PAS"/>
</dbReference>
<keyword evidence="2" id="KW-0472">Membrane</keyword>
<evidence type="ECO:0000259" key="3">
    <source>
        <dbReference type="PROSITE" id="PS50112"/>
    </source>
</evidence>
<dbReference type="NCBIfam" id="TIGR00229">
    <property type="entry name" value="sensory_box"/>
    <property type="match status" value="1"/>
</dbReference>
<dbReference type="Gene3D" id="3.30.450.20">
    <property type="entry name" value="PAS domain"/>
    <property type="match status" value="1"/>
</dbReference>
<dbReference type="InterPro" id="IPR029150">
    <property type="entry name" value="dCache_3"/>
</dbReference>
<dbReference type="Pfam" id="PF00990">
    <property type="entry name" value="GGDEF"/>
    <property type="match status" value="1"/>
</dbReference>
<dbReference type="PANTHER" id="PTHR44757">
    <property type="entry name" value="DIGUANYLATE CYCLASE DGCP"/>
    <property type="match status" value="1"/>
</dbReference>
<dbReference type="InterPro" id="IPR029787">
    <property type="entry name" value="Nucleotide_cyclase"/>
</dbReference>
<reference evidence="7" key="1">
    <citation type="journal article" date="2012" name="J. Bacteriol.">
        <title>Genome sequence of the haloalkaliphilic methanotrophic bacterium Methylomicrobium alcaliphilum 20Z.</title>
        <authorList>
            <person name="Vuilleumier S."/>
            <person name="Khmelenina V.N."/>
            <person name="Bringel F."/>
            <person name="Reshetnikov A.S."/>
            <person name="Lajus A."/>
            <person name="Mangenot S."/>
            <person name="Rouy Z."/>
            <person name="Op den Camp H.J."/>
            <person name="Jetten M.S."/>
            <person name="Dispirito A.A."/>
            <person name="Dunfield P."/>
            <person name="Klotz M.G."/>
            <person name="Semrau J.D."/>
            <person name="Stein L.Y."/>
            <person name="Barbe V."/>
            <person name="Medigue C."/>
            <person name="Trotsenko Y.A."/>
            <person name="Kalyuzhnaya M.G."/>
        </authorList>
    </citation>
    <scope>NUCLEOTIDE SEQUENCE [LARGE SCALE GENOMIC DNA]</scope>
    <source>
        <strain evidence="7">DSM 19304 / NCIMB 14124 / VKM B-2133 / 20Z</strain>
    </source>
</reference>
<dbReference type="SUPFAM" id="SSF55073">
    <property type="entry name" value="Nucleotide cyclase"/>
    <property type="match status" value="1"/>
</dbReference>
<dbReference type="PROSITE" id="PS50887">
    <property type="entry name" value="GGDEF"/>
    <property type="match status" value="1"/>
</dbReference>
<protein>
    <submittedName>
        <fullName evidence="6">Diguanylate cyclase/phosphodiesterase with PAS/PAC sensor(S)</fullName>
    </submittedName>
</protein>
<dbReference type="Pfam" id="PF00989">
    <property type="entry name" value="PAS"/>
    <property type="match status" value="1"/>
</dbReference>
<dbReference type="Gene3D" id="3.30.70.270">
    <property type="match status" value="1"/>
</dbReference>
<dbReference type="FunFam" id="3.30.70.270:FF:000001">
    <property type="entry name" value="Diguanylate cyclase domain protein"/>
    <property type="match status" value="1"/>
</dbReference>
<evidence type="ECO:0000256" key="1">
    <source>
        <dbReference type="ARBA" id="ARBA00001946"/>
    </source>
</evidence>
<comment type="cofactor">
    <cofactor evidence="1">
        <name>Mg(2+)</name>
        <dbReference type="ChEBI" id="CHEBI:18420"/>
    </cofactor>
</comment>
<gene>
    <name evidence="6" type="ordered locus">MEALZ_2015</name>
</gene>
<dbReference type="PROSITE" id="PS50112">
    <property type="entry name" value="PAS"/>
    <property type="match status" value="1"/>
</dbReference>
<dbReference type="InterPro" id="IPR052155">
    <property type="entry name" value="Biofilm_reg_signaling"/>
</dbReference>
<evidence type="ECO:0000256" key="2">
    <source>
        <dbReference type="SAM" id="Phobius"/>
    </source>
</evidence>
<dbReference type="SMART" id="SM00052">
    <property type="entry name" value="EAL"/>
    <property type="match status" value="1"/>
</dbReference>
<evidence type="ECO:0000259" key="4">
    <source>
        <dbReference type="PROSITE" id="PS50883"/>
    </source>
</evidence>
<dbReference type="Pfam" id="PF00563">
    <property type="entry name" value="EAL"/>
    <property type="match status" value="1"/>
</dbReference>
<evidence type="ECO:0000313" key="7">
    <source>
        <dbReference type="Proteomes" id="UP000008315"/>
    </source>
</evidence>
<dbReference type="InterPro" id="IPR000160">
    <property type="entry name" value="GGDEF_dom"/>
</dbReference>
<dbReference type="CDD" id="cd01949">
    <property type="entry name" value="GGDEF"/>
    <property type="match status" value="1"/>
</dbReference>
<evidence type="ECO:0000259" key="5">
    <source>
        <dbReference type="PROSITE" id="PS50887"/>
    </source>
</evidence>
<dbReference type="RefSeq" id="WP_014148493.1">
    <property type="nucleotide sequence ID" value="NC_016112.1"/>
</dbReference>
<dbReference type="SMART" id="SM00267">
    <property type="entry name" value="GGDEF"/>
    <property type="match status" value="1"/>
</dbReference>
<dbReference type="InterPro" id="IPR035919">
    <property type="entry name" value="EAL_sf"/>
</dbReference>
<dbReference type="GO" id="GO:0003824">
    <property type="term" value="F:catalytic activity"/>
    <property type="evidence" value="ECO:0007669"/>
    <property type="project" value="UniProtKB-ARBA"/>
</dbReference>
<dbReference type="CDD" id="cd00130">
    <property type="entry name" value="PAS"/>
    <property type="match status" value="1"/>
</dbReference>
<proteinExistence type="predicted"/>
<evidence type="ECO:0000313" key="6">
    <source>
        <dbReference type="EMBL" id="CCE23701.1"/>
    </source>
</evidence>
<dbReference type="EMBL" id="FO082060">
    <property type="protein sequence ID" value="CCE23701.1"/>
    <property type="molecule type" value="Genomic_DNA"/>
</dbReference>
<dbReference type="AlphaFoldDB" id="G4T3H9"/>
<feature type="domain" description="EAL" evidence="4">
    <location>
        <begin position="703"/>
        <end position="956"/>
    </location>
</feature>
<dbReference type="InterPro" id="IPR001633">
    <property type="entry name" value="EAL_dom"/>
</dbReference>
<organism evidence="6 7">
    <name type="scientific">Methylotuvimicrobium alcaliphilum (strain DSM 19304 / NCIMB 14124 / VKM B-2133 / 20Z)</name>
    <name type="common">Methylomicrobium alcaliphilum</name>
    <dbReference type="NCBI Taxonomy" id="1091494"/>
    <lineage>
        <taxon>Bacteria</taxon>
        <taxon>Pseudomonadati</taxon>
        <taxon>Pseudomonadota</taxon>
        <taxon>Gammaproteobacteria</taxon>
        <taxon>Methylococcales</taxon>
        <taxon>Methylococcaceae</taxon>
        <taxon>Methylotuvimicrobium</taxon>
    </lineage>
</organism>
<dbReference type="HOGENOM" id="CLU_000445_70_44_6"/>
<dbReference type="GO" id="GO:0006355">
    <property type="term" value="P:regulation of DNA-templated transcription"/>
    <property type="evidence" value="ECO:0007669"/>
    <property type="project" value="InterPro"/>
</dbReference>
<feature type="transmembrane region" description="Helical" evidence="2">
    <location>
        <begin position="296"/>
        <end position="318"/>
    </location>
</feature>
<dbReference type="Proteomes" id="UP000008315">
    <property type="component" value="Chromosome"/>
</dbReference>
<dbReference type="PROSITE" id="PS50883">
    <property type="entry name" value="EAL"/>
    <property type="match status" value="1"/>
</dbReference>
<dbReference type="STRING" id="1091494.MEALZ_2015"/>
<dbReference type="InterPro" id="IPR035965">
    <property type="entry name" value="PAS-like_dom_sf"/>
</dbReference>
<sequence length="956" mass="107980">MRTVKKNKQPSLSLVWKTILAVGFATALASGAIVLFGQFSLNQNYQQERSRVHRFYRQAFQGILEGIKNDRVDIGWLIPAFIDDKTAPQNALEVINHFIDNNWFKIEVESDIESAFLFSSDEKLIGSWGNTPYQGQFSEWLDYVITHESPFDNILCEERCVHFHATPFLHHGSFIGVFIFGIDLADTVLKMRDLTGSGISILTLPHEFTNPKKELLSIQPWQANIVALTDSERNIGLLNAFSRQYPDGIPDHPKIFKFEKRTYEIIPFPFNGNNNTVLLIIEDISRGLDEIKKATALYAINGLLSLLLSGGVLLLLLIGPTQKLKRLIVLLPLIAKKQYDLVAKLLLHSKKHSFFKDEIDVLESASHQLISTLKQLDDEVNLRTQRLSEQALELQIEKNFIDNILNSAQVIIMTVDSVGRIKSVNLYAQHLLQYTEAELLNTDFVEFIPTEEHRGMIESSITQLPDKHNNTFQYECPIYSADGAQLYISWFLSPLVLKELGIDADPEVLIVGLDLTDRRKSEKQLTWLAEHDPLTGLYNRRKFEKEFEHAINMAIRYHHSSALIFFDVDQFKYVNDSSGHQVGDELLVKVAEKLRSFTRDTDVIARFGGDEFIVMAPEISQQAAEDLVQKICTGMTSVSITDNNQQHRVSVSAGLLIFPEPNCSAQDLLATADVAMYKAKESGRGGWRLANSEDIHRSEIKTKVNWKAKIEQALNDRQFKLFYQPIMHIRDKTISHYECLLRMIGSNGEIIPPGMFIEVAEQTGLIFQLDMCVVELAFVKQVELIEQGIDIRLSINLSGETLSNVDAFSKIDKLLRSYGLDAHKFIFEVTETQAVTNLQSAHEFINNINSIGGSFALDDFGVGFSSMSYLRQLPVEYLKIDGSFVKNINSSLDDQLFVNAINSVGQGMGLKTIAEFVENDAIFEKLGALGVDYAQGYGIGKPMPFLEFHKNDDVGY</sequence>
<feature type="domain" description="GGDEF" evidence="5">
    <location>
        <begin position="559"/>
        <end position="692"/>
    </location>
</feature>
<feature type="transmembrane region" description="Helical" evidence="2">
    <location>
        <begin position="20"/>
        <end position="41"/>
    </location>
</feature>
<accession>G4T3H9</accession>
<keyword evidence="2" id="KW-1133">Transmembrane helix</keyword>